<dbReference type="RefSeq" id="WP_206592715.1">
    <property type="nucleotide sequence ID" value="NZ_JAFKCS010000002.1"/>
</dbReference>
<reference evidence="1 2" key="1">
    <citation type="submission" date="2021-03" db="EMBL/GenBank/DDBJ databases">
        <title>novel species isolated from a fishpond in China.</title>
        <authorList>
            <person name="Lu H."/>
            <person name="Cai Z."/>
        </authorList>
    </citation>
    <scope>NUCLEOTIDE SEQUENCE [LARGE SCALE GENOMIC DNA]</scope>
    <source>
        <strain evidence="1 2">Y57</strain>
    </source>
</reference>
<comment type="caution">
    <text evidence="1">The sequence shown here is derived from an EMBL/GenBank/DDBJ whole genome shotgun (WGS) entry which is preliminary data.</text>
</comment>
<gene>
    <name evidence="1" type="ORF">J0A65_03380</name>
</gene>
<keyword evidence="2" id="KW-1185">Reference proteome</keyword>
<accession>A0ABS3CTB7</accession>
<protein>
    <submittedName>
        <fullName evidence="1">Uncharacterized protein</fullName>
    </submittedName>
</protein>
<dbReference type="EMBL" id="JAFKCS010000002">
    <property type="protein sequence ID" value="MBN7818889.1"/>
    <property type="molecule type" value="Genomic_DNA"/>
</dbReference>
<sequence length="85" mass="9061">MLACWLGSAASIAQPISDSSLVTANQYTDSQYLQTELDKDEPSLVGALSAGKVINQAYLFVPSRVSDFYVDTVGLPQPRAPPQAS</sequence>
<evidence type="ECO:0000313" key="2">
    <source>
        <dbReference type="Proteomes" id="UP000663992"/>
    </source>
</evidence>
<organism evidence="1 2">
    <name type="scientific">Bowmanella yangjiangensis</name>
    <dbReference type="NCBI Taxonomy" id="2811230"/>
    <lineage>
        <taxon>Bacteria</taxon>
        <taxon>Pseudomonadati</taxon>
        <taxon>Pseudomonadota</taxon>
        <taxon>Gammaproteobacteria</taxon>
        <taxon>Alteromonadales</taxon>
        <taxon>Alteromonadaceae</taxon>
        <taxon>Bowmanella</taxon>
    </lineage>
</organism>
<dbReference type="Proteomes" id="UP000663992">
    <property type="component" value="Unassembled WGS sequence"/>
</dbReference>
<evidence type="ECO:0000313" key="1">
    <source>
        <dbReference type="EMBL" id="MBN7818889.1"/>
    </source>
</evidence>
<name>A0ABS3CTB7_9ALTE</name>
<proteinExistence type="predicted"/>